<dbReference type="SUPFAM" id="SSF51338">
    <property type="entry name" value="Composite domain of metallo-dependent hydrolases"/>
    <property type="match status" value="1"/>
</dbReference>
<feature type="domain" description="Amidohydrolase-related" evidence="1">
    <location>
        <begin position="270"/>
        <end position="436"/>
    </location>
</feature>
<comment type="caution">
    <text evidence="2">The sequence shown here is derived from an EMBL/GenBank/DDBJ whole genome shotgun (WGS) entry which is preliminary data.</text>
</comment>
<proteinExistence type="predicted"/>
<dbReference type="InterPro" id="IPR006680">
    <property type="entry name" value="Amidohydro-rel"/>
</dbReference>
<reference evidence="3" key="1">
    <citation type="journal article" date="2019" name="Int. J. Syst. Evol. Microbiol.">
        <title>The Global Catalogue of Microorganisms (GCM) 10K type strain sequencing project: providing services to taxonomists for standard genome sequencing and annotation.</title>
        <authorList>
            <consortium name="The Broad Institute Genomics Platform"/>
            <consortium name="The Broad Institute Genome Sequencing Center for Infectious Disease"/>
            <person name="Wu L."/>
            <person name="Ma J."/>
        </authorList>
    </citation>
    <scope>NUCLEOTIDE SEQUENCE [LARGE SCALE GENOMIC DNA]</scope>
    <source>
        <strain evidence="3">KCTC 23707</strain>
    </source>
</reference>
<organism evidence="2 3">
    <name type="scientific">Chelativorans composti</name>
    <dbReference type="NCBI Taxonomy" id="768533"/>
    <lineage>
        <taxon>Bacteria</taxon>
        <taxon>Pseudomonadati</taxon>
        <taxon>Pseudomonadota</taxon>
        <taxon>Alphaproteobacteria</taxon>
        <taxon>Hyphomicrobiales</taxon>
        <taxon>Phyllobacteriaceae</taxon>
        <taxon>Chelativorans</taxon>
    </lineage>
</organism>
<dbReference type="InterPro" id="IPR032466">
    <property type="entry name" value="Metal_Hydrolase"/>
</dbReference>
<dbReference type="Proteomes" id="UP001597373">
    <property type="component" value="Unassembled WGS sequence"/>
</dbReference>
<dbReference type="EMBL" id="JBHUIR010000039">
    <property type="protein sequence ID" value="MFD2260472.1"/>
    <property type="molecule type" value="Genomic_DNA"/>
</dbReference>
<evidence type="ECO:0000313" key="2">
    <source>
        <dbReference type="EMBL" id="MFD2260472.1"/>
    </source>
</evidence>
<evidence type="ECO:0000259" key="1">
    <source>
        <dbReference type="Pfam" id="PF01979"/>
    </source>
</evidence>
<dbReference type="Pfam" id="PF01979">
    <property type="entry name" value="Amidohydro_1"/>
    <property type="match status" value="1"/>
</dbReference>
<dbReference type="RefSeq" id="WP_345099286.1">
    <property type="nucleotide sequence ID" value="NZ_BAABGS010000045.1"/>
</dbReference>
<dbReference type="InterPro" id="IPR050138">
    <property type="entry name" value="DHOase/Allantoinase_Hydrolase"/>
</dbReference>
<sequence length="457" mass="49705">MASKKLMISGGRVVRSSGVELLDIVIEDGRIADLVSPNTVSTDIERFDASGLAILPGAIDAHIHLGHGKDIARPREVSDAETETAAAARGGVTTVISYIMSSRPHEDDFEEIVEVTRDGARTDFGFHFVIATQAQLEAVPRYIKEFGVPTAKLFMNIRGNEGDRLGLPPIDDGFSFALLEQLATHGGMLCPHPENMEIAWFLADRIKSSGRADLRAWNDARPGFIEAEAIRRIAYLAQVAGAPVYCVHTSSQPALEQALKAREEGINIYIETCNHYLTHDVDDEIGVVGKINPPLRTAADRETLWGAIASGGIDTLASDHIHRKIDSKNGDIWSASPGCPGLDTFLQVPLSEGYHKRGIPLEKIAELTAEKPAKLMGLAKKGRIAKGMDADLAFVNLQASETIGKASIQSDCGYSIYEGRELKGTVDHTMVRGRFVWKDRALVADSAGHGEYQFRKL</sequence>
<accession>A0ABW5DHN4</accession>
<dbReference type="Gene3D" id="3.20.20.140">
    <property type="entry name" value="Metal-dependent hydrolases"/>
    <property type="match status" value="1"/>
</dbReference>
<name>A0ABW5DHN4_9HYPH</name>
<gene>
    <name evidence="2" type="ORF">ACFSMZ_11955</name>
</gene>
<dbReference type="InterPro" id="IPR011059">
    <property type="entry name" value="Metal-dep_hydrolase_composite"/>
</dbReference>
<dbReference type="SUPFAM" id="SSF51556">
    <property type="entry name" value="Metallo-dependent hydrolases"/>
    <property type="match status" value="1"/>
</dbReference>
<dbReference type="PANTHER" id="PTHR43668:SF2">
    <property type="entry name" value="ALLANTOINASE"/>
    <property type="match status" value="1"/>
</dbReference>
<dbReference type="PANTHER" id="PTHR43668">
    <property type="entry name" value="ALLANTOINASE"/>
    <property type="match status" value="1"/>
</dbReference>
<keyword evidence="3" id="KW-1185">Reference proteome</keyword>
<protein>
    <submittedName>
        <fullName evidence="2">Dihydroorotase family protein</fullName>
    </submittedName>
</protein>
<dbReference type="Gene3D" id="2.30.40.10">
    <property type="entry name" value="Urease, subunit C, domain 1"/>
    <property type="match status" value="1"/>
</dbReference>
<evidence type="ECO:0000313" key="3">
    <source>
        <dbReference type="Proteomes" id="UP001597373"/>
    </source>
</evidence>